<reference evidence="1" key="1">
    <citation type="journal article" date="2014" name="Front. Microbiol.">
        <title>High frequency of phylogenetically diverse reductive dehalogenase-homologous genes in deep subseafloor sedimentary metagenomes.</title>
        <authorList>
            <person name="Kawai M."/>
            <person name="Futagami T."/>
            <person name="Toyoda A."/>
            <person name="Takaki Y."/>
            <person name="Nishi S."/>
            <person name="Hori S."/>
            <person name="Arai W."/>
            <person name="Tsubouchi T."/>
            <person name="Morono Y."/>
            <person name="Uchiyama I."/>
            <person name="Ito T."/>
            <person name="Fujiyama A."/>
            <person name="Inagaki F."/>
            <person name="Takami H."/>
        </authorList>
    </citation>
    <scope>NUCLEOTIDE SEQUENCE</scope>
    <source>
        <strain evidence="1">Expedition CK06-06</strain>
    </source>
</reference>
<dbReference type="AlphaFoldDB" id="X1PW01"/>
<proteinExistence type="predicted"/>
<comment type="caution">
    <text evidence="1">The sequence shown here is derived from an EMBL/GenBank/DDBJ whole genome shotgun (WGS) entry which is preliminary data.</text>
</comment>
<name>X1PW01_9ZZZZ</name>
<gene>
    <name evidence="1" type="ORF">S12H4_00853</name>
</gene>
<dbReference type="EMBL" id="BARW01000135">
    <property type="protein sequence ID" value="GAI60073.1"/>
    <property type="molecule type" value="Genomic_DNA"/>
</dbReference>
<evidence type="ECO:0000313" key="1">
    <source>
        <dbReference type="EMBL" id="GAI60073.1"/>
    </source>
</evidence>
<sequence length="113" mass="12088">MKILKMEMLDPIFAEGEARTAIATLPVKPEGLACTAELWLTQDGTTRDATSGEIAFTSTGLDQSITCPIPAMPAGGYAYLVRLSIKANGTPIMEFVADESVLIPWVGTPTITW</sequence>
<accession>X1PW01</accession>
<evidence type="ECO:0008006" key="2">
    <source>
        <dbReference type="Google" id="ProtNLM"/>
    </source>
</evidence>
<protein>
    <recommendedName>
        <fullName evidence="2">BppU N-terminal domain-containing protein</fullName>
    </recommendedName>
</protein>
<organism evidence="1">
    <name type="scientific">marine sediment metagenome</name>
    <dbReference type="NCBI Taxonomy" id="412755"/>
    <lineage>
        <taxon>unclassified sequences</taxon>
        <taxon>metagenomes</taxon>
        <taxon>ecological metagenomes</taxon>
    </lineage>
</organism>